<evidence type="ECO:0000313" key="10">
    <source>
        <dbReference type="EMBL" id="KAE9203259.1"/>
    </source>
</evidence>
<dbReference type="OrthoDB" id="128425at2759"/>
<evidence type="ECO:0000313" key="17">
    <source>
        <dbReference type="Proteomes" id="UP000441208"/>
    </source>
</evidence>
<keyword evidence="13" id="KW-1185">Reference proteome</keyword>
<feature type="compositionally biased region" description="Acidic residues" evidence="1">
    <location>
        <begin position="185"/>
        <end position="252"/>
    </location>
</feature>
<evidence type="ECO:0000313" key="9">
    <source>
        <dbReference type="EMBL" id="KAE9203020.1"/>
    </source>
</evidence>
<comment type="caution">
    <text evidence="3">The sequence shown here is derived from an EMBL/GenBank/DDBJ whole genome shotgun (WGS) entry which is preliminary data.</text>
</comment>
<evidence type="ECO:0000313" key="18">
    <source>
        <dbReference type="Proteomes" id="UP000460718"/>
    </source>
</evidence>
<evidence type="ECO:0000313" key="13">
    <source>
        <dbReference type="Proteomes" id="UP000433483"/>
    </source>
</evidence>
<feature type="compositionally biased region" description="Acidic residues" evidence="1">
    <location>
        <begin position="153"/>
        <end position="166"/>
    </location>
</feature>
<evidence type="ECO:0000313" key="6">
    <source>
        <dbReference type="EMBL" id="KAE9092293.1"/>
    </source>
</evidence>
<evidence type="ECO:0000313" key="16">
    <source>
        <dbReference type="Proteomes" id="UP000440732"/>
    </source>
</evidence>
<evidence type="ECO:0000313" key="20">
    <source>
        <dbReference type="Proteomes" id="UP000488956"/>
    </source>
</evidence>
<organism evidence="3 12">
    <name type="scientific">Phytophthora fragariae</name>
    <dbReference type="NCBI Taxonomy" id="53985"/>
    <lineage>
        <taxon>Eukaryota</taxon>
        <taxon>Sar</taxon>
        <taxon>Stramenopiles</taxon>
        <taxon>Oomycota</taxon>
        <taxon>Peronosporomycetes</taxon>
        <taxon>Peronosporales</taxon>
        <taxon>Peronosporaceae</taxon>
        <taxon>Phytophthora</taxon>
    </lineage>
</organism>
<dbReference type="Proteomes" id="UP000440367">
    <property type="component" value="Unassembled WGS sequence"/>
</dbReference>
<dbReference type="Proteomes" id="UP000441208">
    <property type="component" value="Unassembled WGS sequence"/>
</dbReference>
<keyword evidence="2" id="KW-0472">Membrane</keyword>
<evidence type="ECO:0000313" key="15">
    <source>
        <dbReference type="Proteomes" id="UP000440367"/>
    </source>
</evidence>
<dbReference type="Proteomes" id="UP000437068">
    <property type="component" value="Unassembled WGS sequence"/>
</dbReference>
<evidence type="ECO:0000313" key="19">
    <source>
        <dbReference type="Proteomes" id="UP000476176"/>
    </source>
</evidence>
<dbReference type="Proteomes" id="UP000476176">
    <property type="component" value="Unassembled WGS sequence"/>
</dbReference>
<dbReference type="Proteomes" id="UP000440732">
    <property type="component" value="Unassembled WGS sequence"/>
</dbReference>
<evidence type="ECO:0000313" key="4">
    <source>
        <dbReference type="EMBL" id="KAE8990882.1"/>
    </source>
</evidence>
<dbReference type="EMBL" id="QXGF01001382">
    <property type="protein sequence ID" value="KAE8930423.1"/>
    <property type="molecule type" value="Genomic_DNA"/>
</dbReference>
<evidence type="ECO:0000313" key="8">
    <source>
        <dbReference type="EMBL" id="KAE9188955.1"/>
    </source>
</evidence>
<evidence type="ECO:0000256" key="2">
    <source>
        <dbReference type="SAM" id="Phobius"/>
    </source>
</evidence>
<dbReference type="EMBL" id="QXFZ01001341">
    <property type="protein sequence ID" value="KAE9092293.1"/>
    <property type="molecule type" value="Genomic_DNA"/>
</dbReference>
<keyword evidence="2" id="KW-0812">Transmembrane</keyword>
<evidence type="ECO:0000313" key="3">
    <source>
        <dbReference type="EMBL" id="KAE8930423.1"/>
    </source>
</evidence>
<sequence length="252" mass="26457">MRAQRAEEAAMLLSACQQAAQRDADRMRQRRRAVRTLFGVVGAAALLVGCIAAVDVLALNGGGGQDAMTLQVTTGYGAQDADDEAIAMESQFGWNSIGYGWCSLKSSTWCMFSQDKDKCKNNINCYKNREKAASADDGSGSGSGDFNATVGDSSEDVDVGAGDEAEAPATSTDNPTQPLDLGGDGSDEEADDEEEAPADDEDEAPEDEEAPDDEVADEEVADDEAPAGDEEPADGETVTEDKDEDEDMGGED</sequence>
<feature type="region of interest" description="Disordered" evidence="1">
    <location>
        <begin position="132"/>
        <end position="252"/>
    </location>
</feature>
<name>A0A6A3ECZ4_9STRA</name>
<feature type="transmembrane region" description="Helical" evidence="2">
    <location>
        <begin position="36"/>
        <end position="59"/>
    </location>
</feature>
<evidence type="ECO:0000313" key="12">
    <source>
        <dbReference type="Proteomes" id="UP000429523"/>
    </source>
</evidence>
<dbReference type="EMBL" id="QXGB01001552">
    <property type="protein sequence ID" value="KAE9188955.1"/>
    <property type="molecule type" value="Genomic_DNA"/>
</dbReference>
<dbReference type="AlphaFoldDB" id="A0A6A3ECZ4"/>
<dbReference type="Proteomes" id="UP000429523">
    <property type="component" value="Unassembled WGS sequence"/>
</dbReference>
<dbReference type="EMBL" id="QXFW01001432">
    <property type="protein sequence ID" value="KAE8990882.1"/>
    <property type="molecule type" value="Genomic_DNA"/>
</dbReference>
<dbReference type="Proteomes" id="UP000488956">
    <property type="component" value="Unassembled WGS sequence"/>
</dbReference>
<dbReference type="EMBL" id="QXGA01001399">
    <property type="protein sequence ID" value="KAE9120114.1"/>
    <property type="molecule type" value="Genomic_DNA"/>
</dbReference>
<evidence type="ECO:0000256" key="1">
    <source>
        <dbReference type="SAM" id="MobiDB-lite"/>
    </source>
</evidence>
<dbReference type="EMBL" id="QXGC01001425">
    <property type="protein sequence ID" value="KAE9203259.1"/>
    <property type="molecule type" value="Genomic_DNA"/>
</dbReference>
<gene>
    <name evidence="11" type="ORF">PF001_g18519</name>
    <name evidence="9" type="ORF">PF002_g21058</name>
    <name evidence="10" type="ORF">PF004_g18184</name>
    <name evidence="8" type="ORF">PF005_g19845</name>
    <name evidence="7" type="ORF">PF006_g18204</name>
    <name evidence="6" type="ORF">PF007_g18570</name>
    <name evidence="3" type="ORF">PF009_g19485</name>
    <name evidence="5" type="ORF">PF010_g18754</name>
    <name evidence="4" type="ORF">PF011_g18168</name>
</gene>
<reference evidence="12 13" key="1">
    <citation type="submission" date="2018-08" db="EMBL/GenBank/DDBJ databases">
        <title>Genomic investigation of the strawberry pathogen Phytophthora fragariae indicates pathogenicity is determined by transcriptional variation in three key races.</title>
        <authorList>
            <person name="Adams T.M."/>
            <person name="Armitage A.D."/>
            <person name="Sobczyk M.K."/>
            <person name="Bates H.J."/>
            <person name="Dunwell J.M."/>
            <person name="Nellist C.F."/>
            <person name="Harrison R.J."/>
        </authorList>
    </citation>
    <scope>NUCLEOTIDE SEQUENCE [LARGE SCALE GENOMIC DNA]</scope>
    <source>
        <strain evidence="11 14">A4</strain>
        <strain evidence="9 15">BC-1</strain>
        <strain evidence="10 19">BC-23</strain>
        <strain evidence="8 13">NOV-27</strain>
        <strain evidence="7 16">NOV-5</strain>
        <strain evidence="6 17">NOV-71</strain>
        <strain evidence="3 12">NOV-9</strain>
        <strain evidence="5 20">ONT-3</strain>
        <strain evidence="4 18">SCRP245</strain>
    </source>
</reference>
<evidence type="ECO:0000313" key="5">
    <source>
        <dbReference type="EMBL" id="KAE9090038.1"/>
    </source>
</evidence>
<dbReference type="Proteomes" id="UP000460718">
    <property type="component" value="Unassembled WGS sequence"/>
</dbReference>
<evidence type="ECO:0000313" key="7">
    <source>
        <dbReference type="EMBL" id="KAE9120114.1"/>
    </source>
</evidence>
<proteinExistence type="predicted"/>
<dbReference type="EMBL" id="QXFX01001452">
    <property type="protein sequence ID" value="KAE9090038.1"/>
    <property type="molecule type" value="Genomic_DNA"/>
</dbReference>
<dbReference type="EMBL" id="QXGD01001585">
    <property type="protein sequence ID" value="KAE9203020.1"/>
    <property type="molecule type" value="Genomic_DNA"/>
</dbReference>
<keyword evidence="2" id="KW-1133">Transmembrane helix</keyword>
<accession>A0A6A3ECZ4</accession>
<evidence type="ECO:0000313" key="14">
    <source>
        <dbReference type="Proteomes" id="UP000437068"/>
    </source>
</evidence>
<dbReference type="EMBL" id="QXGE01001419">
    <property type="protein sequence ID" value="KAE9292878.1"/>
    <property type="molecule type" value="Genomic_DNA"/>
</dbReference>
<dbReference type="Proteomes" id="UP000433483">
    <property type="component" value="Unassembled WGS sequence"/>
</dbReference>
<protein>
    <submittedName>
        <fullName evidence="3">Uncharacterized protein</fullName>
    </submittedName>
</protein>
<evidence type="ECO:0000313" key="11">
    <source>
        <dbReference type="EMBL" id="KAE9292878.1"/>
    </source>
</evidence>